<organism evidence="2 3">
    <name type="scientific">Diversispora epigaea</name>
    <dbReference type="NCBI Taxonomy" id="1348612"/>
    <lineage>
        <taxon>Eukaryota</taxon>
        <taxon>Fungi</taxon>
        <taxon>Fungi incertae sedis</taxon>
        <taxon>Mucoromycota</taxon>
        <taxon>Glomeromycotina</taxon>
        <taxon>Glomeromycetes</taxon>
        <taxon>Diversisporales</taxon>
        <taxon>Diversisporaceae</taxon>
        <taxon>Diversispora</taxon>
    </lineage>
</organism>
<dbReference type="AlphaFoldDB" id="A0A397G448"/>
<dbReference type="Proteomes" id="UP000266861">
    <property type="component" value="Unassembled WGS sequence"/>
</dbReference>
<feature type="signal peptide" evidence="1">
    <location>
        <begin position="1"/>
        <end position="26"/>
    </location>
</feature>
<gene>
    <name evidence="2" type="ORF">Glove_648g2</name>
</gene>
<reference evidence="2 3" key="1">
    <citation type="submission" date="2018-08" db="EMBL/GenBank/DDBJ databases">
        <title>Genome and evolution of the arbuscular mycorrhizal fungus Diversispora epigaea (formerly Glomus versiforme) and its bacterial endosymbionts.</title>
        <authorList>
            <person name="Sun X."/>
            <person name="Fei Z."/>
            <person name="Harrison M."/>
        </authorList>
    </citation>
    <scope>NUCLEOTIDE SEQUENCE [LARGE SCALE GENOMIC DNA]</scope>
    <source>
        <strain evidence="2 3">IT104</strain>
    </source>
</reference>
<evidence type="ECO:0000313" key="3">
    <source>
        <dbReference type="Proteomes" id="UP000266861"/>
    </source>
</evidence>
<name>A0A397G448_9GLOM</name>
<evidence type="ECO:0000256" key="1">
    <source>
        <dbReference type="SAM" id="SignalP"/>
    </source>
</evidence>
<proteinExistence type="predicted"/>
<feature type="chain" id="PRO_5017263295" description="WAP domain-containing protein" evidence="1">
    <location>
        <begin position="27"/>
        <end position="352"/>
    </location>
</feature>
<keyword evidence="3" id="KW-1185">Reference proteome</keyword>
<sequence length="352" mass="38166">MLNKTLFFKTASLIALMLLFLFSVSANNINKTKTITITRDNTKTIYPSNCPGRLTTTTSTSITVTKTTKFVCITTTEFTTATSTTTSITTTTTITTIPLLAIHYKKRSDTIICNLETACYFKNRFTKVVFCKPTVYLSCPKVCTKTSKTTLTSTSIITSTSISTITSAFTTTSTSLSTSTFTVTMPACIDPGLECDISYPEQCCSGFCVTANNINKSKTITVTRDHTETIYPSNCPGRLTTTTSTSIKVTKTTKFNSFTKVVFCKPTVYLPCPKIYTKTAKTTSTSTSIITSISISTITSAFTTTSTSLSTSTFTVTTMPACIDPGLECDISYPEQCCSGFCGSNYNVTYCL</sequence>
<evidence type="ECO:0000313" key="2">
    <source>
        <dbReference type="EMBL" id="RHZ45811.1"/>
    </source>
</evidence>
<protein>
    <recommendedName>
        <fullName evidence="4">WAP domain-containing protein</fullName>
    </recommendedName>
</protein>
<accession>A0A397G448</accession>
<dbReference type="EMBL" id="PQFF01000536">
    <property type="protein sequence ID" value="RHZ45811.1"/>
    <property type="molecule type" value="Genomic_DNA"/>
</dbReference>
<evidence type="ECO:0008006" key="4">
    <source>
        <dbReference type="Google" id="ProtNLM"/>
    </source>
</evidence>
<comment type="caution">
    <text evidence="2">The sequence shown here is derived from an EMBL/GenBank/DDBJ whole genome shotgun (WGS) entry which is preliminary data.</text>
</comment>
<keyword evidence="1" id="KW-0732">Signal</keyword>